<comment type="caution">
    <text evidence="16">The sequence shown here is derived from an EMBL/GenBank/DDBJ whole genome shotgun (WGS) entry which is preliminary data.</text>
</comment>
<dbReference type="PRINTS" id="PR01365">
    <property type="entry name" value="TELOMERASERT"/>
</dbReference>
<evidence type="ECO:0000256" key="4">
    <source>
        <dbReference type="ARBA" id="ARBA00022454"/>
    </source>
</evidence>
<evidence type="ECO:0000256" key="1">
    <source>
        <dbReference type="ARBA" id="ARBA00008001"/>
    </source>
</evidence>
<evidence type="ECO:0000313" key="17">
    <source>
        <dbReference type="Proteomes" id="UP001583186"/>
    </source>
</evidence>
<proteinExistence type="inferred from homology"/>
<evidence type="ECO:0000256" key="12">
    <source>
        <dbReference type="ARBA" id="ARBA00048173"/>
    </source>
</evidence>
<evidence type="ECO:0000256" key="8">
    <source>
        <dbReference type="ARBA" id="ARBA00022842"/>
    </source>
</evidence>
<dbReference type="SMART" id="SM00975">
    <property type="entry name" value="Telomerase_RBD"/>
    <property type="match status" value="1"/>
</dbReference>
<comment type="subcellular location">
    <subcellularLocation>
        <location evidence="13">Nucleus</location>
    </subcellularLocation>
    <subcellularLocation>
        <location evidence="13">Chromosome</location>
        <location evidence="13">Telomere</location>
    </subcellularLocation>
</comment>
<feature type="region of interest" description="Disordered" evidence="14">
    <location>
        <begin position="1"/>
        <end position="51"/>
    </location>
</feature>
<keyword evidence="11 13" id="KW-0539">Nucleus</keyword>
<feature type="domain" description="Reverse transcriptase" evidence="15">
    <location>
        <begin position="371"/>
        <end position="711"/>
    </location>
</feature>
<dbReference type="InterPro" id="IPR021891">
    <property type="entry name" value="Telomerase_RBD"/>
</dbReference>
<evidence type="ECO:0000256" key="13">
    <source>
        <dbReference type="RuleBase" id="RU365061"/>
    </source>
</evidence>
<keyword evidence="7 13" id="KW-0479">Metal-binding</keyword>
<comment type="catalytic activity">
    <reaction evidence="12 13">
        <text>DNA(n) + a 2'-deoxyribonucleoside 5'-triphosphate = DNA(n+1) + diphosphate</text>
        <dbReference type="Rhea" id="RHEA:22508"/>
        <dbReference type="Rhea" id="RHEA-COMP:17339"/>
        <dbReference type="Rhea" id="RHEA-COMP:17340"/>
        <dbReference type="ChEBI" id="CHEBI:33019"/>
        <dbReference type="ChEBI" id="CHEBI:61560"/>
        <dbReference type="ChEBI" id="CHEBI:173112"/>
        <dbReference type="EC" id="2.7.7.49"/>
    </reaction>
</comment>
<keyword evidence="4 13" id="KW-0158">Chromosome</keyword>
<keyword evidence="10 13" id="KW-0695">RNA-directed DNA polymerase</keyword>
<evidence type="ECO:0000256" key="10">
    <source>
        <dbReference type="ARBA" id="ARBA00022918"/>
    </source>
</evidence>
<organism evidence="16 17">
    <name type="scientific">Sporothrix stenoceras</name>
    <dbReference type="NCBI Taxonomy" id="5173"/>
    <lineage>
        <taxon>Eukaryota</taxon>
        <taxon>Fungi</taxon>
        <taxon>Dikarya</taxon>
        <taxon>Ascomycota</taxon>
        <taxon>Pezizomycotina</taxon>
        <taxon>Sordariomycetes</taxon>
        <taxon>Sordariomycetidae</taxon>
        <taxon>Ophiostomatales</taxon>
        <taxon>Ophiostomataceae</taxon>
        <taxon>Sporothrix</taxon>
    </lineage>
</organism>
<feature type="compositionally biased region" description="Basic and acidic residues" evidence="14">
    <location>
        <begin position="10"/>
        <end position="30"/>
    </location>
</feature>
<dbReference type="Gene3D" id="1.10.357.90">
    <property type="match status" value="1"/>
</dbReference>
<dbReference type="PANTHER" id="PTHR12066">
    <property type="entry name" value="TELOMERASE REVERSE TRANSCRIPTASE"/>
    <property type="match status" value="1"/>
</dbReference>
<dbReference type="Pfam" id="PF12009">
    <property type="entry name" value="Telomerase_RBD"/>
    <property type="match status" value="1"/>
</dbReference>
<comment type="function">
    <text evidence="13">Telomerase is a ribonucleoprotein enzyme essential for the replication of chromosome termini in most eukaryotes. It elongates telomeres. It is a reverse transcriptase that adds simple sequence repeats to chromosome ends by copying a template sequence within the RNA component of the enzyme.</text>
</comment>
<evidence type="ECO:0000256" key="9">
    <source>
        <dbReference type="ARBA" id="ARBA00022895"/>
    </source>
</evidence>
<dbReference type="CDD" id="cd01648">
    <property type="entry name" value="TERT"/>
    <property type="match status" value="1"/>
</dbReference>
<name>A0ABR3YWH3_9PEZI</name>
<evidence type="ECO:0000313" key="16">
    <source>
        <dbReference type="EMBL" id="KAL1892731.1"/>
    </source>
</evidence>
<comment type="similarity">
    <text evidence="1 13">Belongs to the reverse transcriptase family. Telomerase subfamily.</text>
</comment>
<evidence type="ECO:0000259" key="15">
    <source>
        <dbReference type="PROSITE" id="PS50878"/>
    </source>
</evidence>
<dbReference type="InterPro" id="IPR000477">
    <property type="entry name" value="RT_dom"/>
</dbReference>
<evidence type="ECO:0000256" key="6">
    <source>
        <dbReference type="ARBA" id="ARBA00022695"/>
    </source>
</evidence>
<dbReference type="PROSITE" id="PS50878">
    <property type="entry name" value="RT_POL"/>
    <property type="match status" value="1"/>
</dbReference>
<dbReference type="GO" id="GO:0003964">
    <property type="term" value="F:RNA-directed DNA polymerase activity"/>
    <property type="evidence" value="ECO:0007669"/>
    <property type="project" value="UniProtKB-KW"/>
</dbReference>
<evidence type="ECO:0000256" key="3">
    <source>
        <dbReference type="ARBA" id="ARBA00016182"/>
    </source>
</evidence>
<evidence type="ECO:0000256" key="11">
    <source>
        <dbReference type="ARBA" id="ARBA00023242"/>
    </source>
</evidence>
<evidence type="ECO:0000256" key="5">
    <source>
        <dbReference type="ARBA" id="ARBA00022679"/>
    </source>
</evidence>
<keyword evidence="9 13" id="KW-0779">Telomere</keyword>
<evidence type="ECO:0000256" key="7">
    <source>
        <dbReference type="ARBA" id="ARBA00022723"/>
    </source>
</evidence>
<accession>A0ABR3YWH3</accession>
<evidence type="ECO:0000256" key="2">
    <source>
        <dbReference type="ARBA" id="ARBA00012493"/>
    </source>
</evidence>
<dbReference type="Proteomes" id="UP001583186">
    <property type="component" value="Unassembled WGS sequence"/>
</dbReference>
<keyword evidence="8 13" id="KW-0460">Magnesium</keyword>
<reference evidence="16 17" key="1">
    <citation type="journal article" date="2024" name="IMA Fungus">
        <title>IMA Genome - F19 : A genome assembly and annotation guide to empower mycologists, including annotated draft genome sequences of Ceratocystis pirilliformis, Diaporthe australafricana, Fusarium ophioides, Paecilomyces lecythidis, and Sporothrix stenoceras.</title>
        <authorList>
            <person name="Aylward J."/>
            <person name="Wilson A.M."/>
            <person name="Visagie C.M."/>
            <person name="Spraker J."/>
            <person name="Barnes I."/>
            <person name="Buitendag C."/>
            <person name="Ceriani C."/>
            <person name="Del Mar Angel L."/>
            <person name="du Plessis D."/>
            <person name="Fuchs T."/>
            <person name="Gasser K."/>
            <person name="Kramer D."/>
            <person name="Li W."/>
            <person name="Munsamy K."/>
            <person name="Piso A."/>
            <person name="Price J.L."/>
            <person name="Sonnekus B."/>
            <person name="Thomas C."/>
            <person name="van der Nest A."/>
            <person name="van Dijk A."/>
            <person name="van Heerden A."/>
            <person name="van Vuuren N."/>
            <person name="Yilmaz N."/>
            <person name="Duong T.A."/>
            <person name="van der Merwe N.A."/>
            <person name="Wingfield M.J."/>
            <person name="Wingfield B.D."/>
        </authorList>
    </citation>
    <scope>NUCLEOTIDE SEQUENCE [LARGE SCALE GENOMIC DNA]</scope>
    <source>
        <strain evidence="16 17">CMW 5346</strain>
    </source>
</reference>
<protein>
    <recommendedName>
        <fullName evidence="3 13">Telomerase reverse transcriptase</fullName>
        <ecNumber evidence="2 13">2.7.7.49</ecNumber>
    </recommendedName>
    <alternativeName>
        <fullName evidence="13">Telomerase catalytic subunit</fullName>
    </alternativeName>
</protein>
<dbReference type="EC" id="2.7.7.49" evidence="2 13"/>
<keyword evidence="6 13" id="KW-0548">Nucleotidyltransferase</keyword>
<dbReference type="Gene3D" id="3.30.70.2630">
    <property type="match status" value="1"/>
</dbReference>
<dbReference type="Pfam" id="PF00078">
    <property type="entry name" value="RVT_1"/>
    <property type="match status" value="1"/>
</dbReference>
<dbReference type="PANTHER" id="PTHR12066:SF0">
    <property type="entry name" value="TELOMERASE REVERSE TRANSCRIPTASE"/>
    <property type="match status" value="1"/>
</dbReference>
<sequence length="842" mass="94469">MANKRKRSKAKADDGQPQKRTKTDGDREVKTQGQPGAQPKKPVAPAARRGQTVKQDLLGRYFARVETLRAYLLTRLPATSRLRRKKLSAVGKQPHAAEVENLLSHVLDTTLVACAADSNKAVGDGRPASNDSDRDRLRETFSQTRCADESYVTVSSATEGFFSPQSEVIPNVYAVRNPQNAQTLKEAPWPQLLAILGASSEKIMTDLLLDCTLFLPVEAGDGNYVQLTGKPLFNAVSSADVNVPFSQAKQAAVKPKLPSDITFSRSRMFYTKASLTKSAGKGLKIAELPWLAPPKLKYSKLSKTDLEKRQEIFAEFVYFLFESFLVPLLATNFYVTESNLHRNQVFYFRHDVWLRISQPAMAAIKTDRFEEIKMKDAAHCELGFGKLRLLPKNSTVRAITNLRHQAPRKGKLRPARSINTTLRPVAAMLTFEMEEHPERLGSGMLSTRGMYSRLKDFKQRMHAKGKKTFYFAKVDVMSAFDTIPQDAMVSLLGKVPEHAAYQIKPHFEIAATEYNAVHGVSASSNTGLGLRKTWKTAARPSDDTSGFHDAVKNSMAQNKRNTVFVDSTSCWTEDAERMARLAATHISKNIVKIGNKFYRQKEGIPQGSVLSAALCSYFYADLEEKELGFLKEKDSDSEDCLLLRLIDDFLLITVNRSKAAQFVEVMQRGHPQYGVTVNPSKSLVNFNLEINGKTVPKLPSGLPFPYCGTTIHCSTLDLAKDRGSKPQNLFNSITVEHTRSQGYQFQRRVLNYFQIQSHQMFFDTSYNSRRTTLSNLHSAFAETASKMWAYARCMPKTKRPSAQLTIRTIEEVGGMAFGILNSKMRAQQYPDYKFDVSKPHLR</sequence>
<dbReference type="InterPro" id="IPR003545">
    <property type="entry name" value="Telomerase_RT"/>
</dbReference>
<dbReference type="Gene3D" id="1.10.132.70">
    <property type="match status" value="1"/>
</dbReference>
<gene>
    <name evidence="16" type="primary">EST2</name>
    <name evidence="16" type="ORF">Sste5346_006814</name>
</gene>
<evidence type="ECO:0000256" key="14">
    <source>
        <dbReference type="SAM" id="MobiDB-lite"/>
    </source>
</evidence>
<dbReference type="EMBL" id="JAWCUI010000042">
    <property type="protein sequence ID" value="KAL1892731.1"/>
    <property type="molecule type" value="Genomic_DNA"/>
</dbReference>
<keyword evidence="5 13" id="KW-0808">Transferase</keyword>
<keyword evidence="17" id="KW-1185">Reference proteome</keyword>